<dbReference type="GO" id="GO:0005739">
    <property type="term" value="C:mitochondrion"/>
    <property type="evidence" value="ECO:0007669"/>
    <property type="project" value="TreeGrafter"/>
</dbReference>
<dbReference type="Gene3D" id="3.40.50.1370">
    <property type="entry name" value="Aspartate/ornithine carbamoyltransferase"/>
    <property type="match status" value="2"/>
</dbReference>
<dbReference type="InterPro" id="IPR006132">
    <property type="entry name" value="Asp/Orn_carbamoyltranf_P-bd"/>
</dbReference>
<keyword evidence="5" id="KW-0055">Arginine biosynthesis</keyword>
<evidence type="ECO:0000313" key="12">
    <source>
        <dbReference type="Proteomes" id="UP001162480"/>
    </source>
</evidence>
<sequence>MRQRRSQIRYSFSRSGGSGGRFITPRRRRFETAINICFVFQGRSPRYTPFAAILRMSLFRVIRPKLSKFCACATNRLCQQNYSSLVGRDFDSLKYYQPDEIKQLLWTANDLKVRIKKDKELYQPLVGKSLAMIFQKRSTRTRVSSESGMNLLGGQSIFLGPDDVHIGVNESIKDTAHVLCRMCDVILARVYGHDVVDTLASESSVPVINGLSDLFHPLQILADLLTLQEHFGELKNLKLAWVGDGNNIIHSLMIACAKLGMEIRVATPSGYLPDTGIINSCNKFSAKHGGKIHLTNDPKEAVYRANAIITDTWISMGQEEESAKRLKDFDGYEVNSKLVKEAAADWVFMHCLPRHKEEVSDSVFYGKNSVVWQEAENRKWTVMAVIHHLLKDYQPVHPQPNF</sequence>
<dbReference type="NCBIfam" id="TIGR00658">
    <property type="entry name" value="orni_carb_tr"/>
    <property type="match status" value="1"/>
</dbReference>
<keyword evidence="6" id="KW-0028">Amino-acid biosynthesis</keyword>
<dbReference type="Proteomes" id="UP001162480">
    <property type="component" value="Chromosome 2"/>
</dbReference>
<dbReference type="Pfam" id="PF00185">
    <property type="entry name" value="OTCace"/>
    <property type="match status" value="1"/>
</dbReference>
<evidence type="ECO:0000259" key="9">
    <source>
        <dbReference type="Pfam" id="PF00185"/>
    </source>
</evidence>
<comment type="subunit">
    <text evidence="3">Homotrimer.</text>
</comment>
<dbReference type="PRINTS" id="PR00100">
    <property type="entry name" value="AOTCASE"/>
</dbReference>
<evidence type="ECO:0000313" key="11">
    <source>
        <dbReference type="EMBL" id="CAI9718491.1"/>
    </source>
</evidence>
<dbReference type="AlphaFoldDB" id="A0AA36EY29"/>
<protein>
    <recommendedName>
        <fullName evidence="4">ornithine carbamoyltransferase</fullName>
        <ecNumber evidence="4">2.1.3.3</ecNumber>
    </recommendedName>
</protein>
<evidence type="ECO:0000256" key="5">
    <source>
        <dbReference type="ARBA" id="ARBA00022571"/>
    </source>
</evidence>
<dbReference type="EC" id="2.1.3.3" evidence="4"/>
<evidence type="ECO:0000256" key="6">
    <source>
        <dbReference type="ARBA" id="ARBA00022605"/>
    </source>
</evidence>
<dbReference type="InterPro" id="IPR006130">
    <property type="entry name" value="Asp/Orn_carbamoylTrfase"/>
</dbReference>
<dbReference type="Pfam" id="PF02729">
    <property type="entry name" value="OTCace_N"/>
    <property type="match status" value="1"/>
</dbReference>
<dbReference type="PRINTS" id="PR00102">
    <property type="entry name" value="OTCASE"/>
</dbReference>
<dbReference type="EMBL" id="OX597815">
    <property type="protein sequence ID" value="CAI9718491.1"/>
    <property type="molecule type" value="Genomic_DNA"/>
</dbReference>
<dbReference type="NCBIfam" id="NF001986">
    <property type="entry name" value="PRK00779.1"/>
    <property type="match status" value="1"/>
</dbReference>
<keyword evidence="7 8" id="KW-0808">Transferase</keyword>
<dbReference type="InterPro" id="IPR006131">
    <property type="entry name" value="Asp_carbamoyltransf_Asp/Orn-bd"/>
</dbReference>
<feature type="domain" description="Aspartate/ornithine carbamoyltransferase carbamoyl-P binding" evidence="10">
    <location>
        <begin position="88"/>
        <end position="229"/>
    </location>
</feature>
<evidence type="ECO:0000256" key="7">
    <source>
        <dbReference type="ARBA" id="ARBA00022679"/>
    </source>
</evidence>
<organism evidence="11 12">
    <name type="scientific">Octopus vulgaris</name>
    <name type="common">Common octopus</name>
    <dbReference type="NCBI Taxonomy" id="6645"/>
    <lineage>
        <taxon>Eukaryota</taxon>
        <taxon>Metazoa</taxon>
        <taxon>Spiralia</taxon>
        <taxon>Lophotrochozoa</taxon>
        <taxon>Mollusca</taxon>
        <taxon>Cephalopoda</taxon>
        <taxon>Coleoidea</taxon>
        <taxon>Octopodiformes</taxon>
        <taxon>Octopoda</taxon>
        <taxon>Incirrata</taxon>
        <taxon>Octopodidae</taxon>
        <taxon>Octopus</taxon>
    </lineage>
</organism>
<dbReference type="GO" id="GO:0019240">
    <property type="term" value="P:citrulline biosynthetic process"/>
    <property type="evidence" value="ECO:0007669"/>
    <property type="project" value="TreeGrafter"/>
</dbReference>
<name>A0AA36EY29_OCTVU</name>
<dbReference type="SUPFAM" id="SSF53671">
    <property type="entry name" value="Aspartate/ornithine carbamoyltransferase"/>
    <property type="match status" value="1"/>
</dbReference>
<dbReference type="GO" id="GO:0004585">
    <property type="term" value="F:ornithine carbamoyltransferase activity"/>
    <property type="evidence" value="ECO:0007669"/>
    <property type="project" value="UniProtKB-EC"/>
</dbReference>
<reference evidence="11" key="1">
    <citation type="submission" date="2023-08" db="EMBL/GenBank/DDBJ databases">
        <authorList>
            <person name="Alioto T."/>
            <person name="Alioto T."/>
            <person name="Gomez Garrido J."/>
        </authorList>
    </citation>
    <scope>NUCLEOTIDE SEQUENCE</scope>
</reference>
<accession>A0AA36EY29</accession>
<evidence type="ECO:0000256" key="2">
    <source>
        <dbReference type="ARBA" id="ARBA00007805"/>
    </source>
</evidence>
<proteinExistence type="inferred from homology"/>
<evidence type="ECO:0000256" key="1">
    <source>
        <dbReference type="ARBA" id="ARBA00004695"/>
    </source>
</evidence>
<evidence type="ECO:0000259" key="10">
    <source>
        <dbReference type="Pfam" id="PF02729"/>
    </source>
</evidence>
<comment type="pathway">
    <text evidence="1">Nitrogen metabolism; urea cycle; L-citrulline from L-ornithine and carbamoyl phosphate: step 1/1.</text>
</comment>
<dbReference type="PANTHER" id="PTHR45753">
    <property type="entry name" value="ORNITHINE CARBAMOYLTRANSFERASE, MITOCHONDRIAL"/>
    <property type="match status" value="1"/>
</dbReference>
<comment type="similarity">
    <text evidence="2">Belongs to the aspartate/ornithine carbamoyltransferase superfamily. OTCase family.</text>
</comment>
<gene>
    <name evidence="11" type="ORF">OCTVUL_1B023596</name>
</gene>
<evidence type="ECO:0000256" key="8">
    <source>
        <dbReference type="RuleBase" id="RU003634"/>
    </source>
</evidence>
<dbReference type="GO" id="GO:0042450">
    <property type="term" value="P:L-arginine biosynthetic process via ornithine"/>
    <property type="evidence" value="ECO:0007669"/>
    <property type="project" value="TreeGrafter"/>
</dbReference>
<feature type="domain" description="Aspartate/ornithine carbamoyltransferase Asp/Orn-binding" evidence="9">
    <location>
        <begin position="235"/>
        <end position="388"/>
    </location>
</feature>
<dbReference type="PANTHER" id="PTHR45753:SF3">
    <property type="entry name" value="ORNITHINE TRANSCARBAMYLASE, MITOCHONDRIAL"/>
    <property type="match status" value="1"/>
</dbReference>
<dbReference type="GO" id="GO:0016597">
    <property type="term" value="F:amino acid binding"/>
    <property type="evidence" value="ECO:0007669"/>
    <property type="project" value="InterPro"/>
</dbReference>
<keyword evidence="12" id="KW-1185">Reference proteome</keyword>
<dbReference type="InterPro" id="IPR002292">
    <property type="entry name" value="Orn/put_carbamltrans"/>
</dbReference>
<dbReference type="PROSITE" id="PS00097">
    <property type="entry name" value="CARBAMOYLTRANSFERASE"/>
    <property type="match status" value="1"/>
</dbReference>
<evidence type="ECO:0000256" key="3">
    <source>
        <dbReference type="ARBA" id="ARBA00011233"/>
    </source>
</evidence>
<evidence type="ECO:0000256" key="4">
    <source>
        <dbReference type="ARBA" id="ARBA00013007"/>
    </source>
</evidence>
<dbReference type="FunFam" id="3.40.50.1370:FF:000009">
    <property type="entry name" value="Ornithine carbamoyltransferase, mitochondrial"/>
    <property type="match status" value="1"/>
</dbReference>
<dbReference type="InterPro" id="IPR036901">
    <property type="entry name" value="Asp/Orn_carbamoylTrfase_sf"/>
</dbReference>